<proteinExistence type="predicted"/>
<comment type="caution">
    <text evidence="1">The sequence shown here is derived from an EMBL/GenBank/DDBJ whole genome shotgun (WGS) entry which is preliminary data.</text>
</comment>
<dbReference type="Proteomes" id="UP001367676">
    <property type="component" value="Unassembled WGS sequence"/>
</dbReference>
<gene>
    <name evidence="1" type="ORF">V9T40_013817</name>
</gene>
<organism evidence="1 2">
    <name type="scientific">Parthenolecanium corni</name>
    <dbReference type="NCBI Taxonomy" id="536013"/>
    <lineage>
        <taxon>Eukaryota</taxon>
        <taxon>Metazoa</taxon>
        <taxon>Ecdysozoa</taxon>
        <taxon>Arthropoda</taxon>
        <taxon>Hexapoda</taxon>
        <taxon>Insecta</taxon>
        <taxon>Pterygota</taxon>
        <taxon>Neoptera</taxon>
        <taxon>Paraneoptera</taxon>
        <taxon>Hemiptera</taxon>
        <taxon>Sternorrhyncha</taxon>
        <taxon>Coccoidea</taxon>
        <taxon>Coccidae</taxon>
        <taxon>Parthenolecanium</taxon>
    </lineage>
</organism>
<evidence type="ECO:0000313" key="2">
    <source>
        <dbReference type="Proteomes" id="UP001367676"/>
    </source>
</evidence>
<evidence type="ECO:0000313" key="1">
    <source>
        <dbReference type="EMBL" id="KAK7582372.1"/>
    </source>
</evidence>
<dbReference type="EMBL" id="JBBCAQ010000033">
    <property type="protein sequence ID" value="KAK7582372.1"/>
    <property type="molecule type" value="Genomic_DNA"/>
</dbReference>
<accession>A0AAN9Y1M4</accession>
<keyword evidence="2" id="KW-1185">Reference proteome</keyword>
<name>A0AAN9Y1M4_9HEMI</name>
<dbReference type="AlphaFoldDB" id="A0AAN9Y1M4"/>
<sequence length="470" mass="53940">MNGGVKFSSYSSTLPRVVDAKIKPSGYVNHESGSEKSRISGDLYIVESCNLHLRYAEVRDGNLLLYRYIGQNKEFHIRIPLYNLSINLDYSRQNGQFSLTRYSDLKPLATFQVVNQKHYAQWLKALAVEIIRQTPLNILKFLDILFIDDILHKSVYHSTRSPYTNTGLHNCLHSPKNFCKFEGSKANACDSDLNKMVRSIDSLDSGFHSLPPMNSRPHSPPNSYSKTHPTFFEEILQKFETTATKPKLKFSRSDSIKASVSSSCLNLIHKIKRFNSKENDSSPMKPNPIKPKHLKNDKMKEPKIKWCEKAESQTDKTGSDVVNKLHMPRRVVSRPNSCEISETDSQIDLLAEENYAEKSSRLHPSSESSATFEIPEEVLQNEELRVLIRLLTKCQIDKQYVPVREKRLLFESLNRFSFSVDNLKRRRSKGGTSLTRSLSLCFLNENQTPVKAIRDYFESLKNETPDRVIK</sequence>
<reference evidence="1 2" key="1">
    <citation type="submission" date="2024-03" db="EMBL/GenBank/DDBJ databases">
        <title>Adaptation during the transition from Ophiocordyceps entomopathogen to insect associate is accompanied by gene loss and intensified selection.</title>
        <authorList>
            <person name="Ward C.M."/>
            <person name="Onetto C.A."/>
            <person name="Borneman A.R."/>
        </authorList>
    </citation>
    <scope>NUCLEOTIDE SEQUENCE [LARGE SCALE GENOMIC DNA]</scope>
    <source>
        <strain evidence="1">AWRI1</strain>
        <tissue evidence="1">Single Adult Female</tissue>
    </source>
</reference>
<protein>
    <recommendedName>
        <fullName evidence="3">PH domain-containing protein</fullName>
    </recommendedName>
</protein>
<evidence type="ECO:0008006" key="3">
    <source>
        <dbReference type="Google" id="ProtNLM"/>
    </source>
</evidence>